<evidence type="ECO:0000313" key="4">
    <source>
        <dbReference type="Proteomes" id="UP000199451"/>
    </source>
</evidence>
<dbReference type="InterPro" id="IPR050738">
    <property type="entry name" value="Sulfatase"/>
</dbReference>
<reference evidence="4" key="1">
    <citation type="submission" date="2016-10" db="EMBL/GenBank/DDBJ databases">
        <authorList>
            <person name="Varghese N."/>
            <person name="Submissions S."/>
        </authorList>
    </citation>
    <scope>NUCLEOTIDE SEQUENCE [LARGE SCALE GENOMIC DNA]</scope>
    <source>
        <strain evidence="4">CGMCC 1.10119</strain>
    </source>
</reference>
<name>A0A1G9XG31_9EURY</name>
<evidence type="ECO:0000313" key="3">
    <source>
        <dbReference type="EMBL" id="SDM95406.1"/>
    </source>
</evidence>
<proteinExistence type="inferred from homology"/>
<gene>
    <name evidence="3" type="ORF">SAMN04487949_2967</name>
</gene>
<evidence type="ECO:0000259" key="2">
    <source>
        <dbReference type="Pfam" id="PF00884"/>
    </source>
</evidence>
<dbReference type="STRING" id="660521.SAMN04487949_2967"/>
<keyword evidence="4" id="KW-1185">Reference proteome</keyword>
<dbReference type="SUPFAM" id="SSF53649">
    <property type="entry name" value="Alkaline phosphatase-like"/>
    <property type="match status" value="1"/>
</dbReference>
<comment type="similarity">
    <text evidence="1">Belongs to the sulfatase family.</text>
</comment>
<dbReference type="Pfam" id="PF00884">
    <property type="entry name" value="Sulfatase"/>
    <property type="match status" value="1"/>
</dbReference>
<dbReference type="GO" id="GO:0004065">
    <property type="term" value="F:arylsulfatase activity"/>
    <property type="evidence" value="ECO:0007669"/>
    <property type="project" value="TreeGrafter"/>
</dbReference>
<dbReference type="PANTHER" id="PTHR42693:SF33">
    <property type="entry name" value="ARYLSULFATASE"/>
    <property type="match status" value="1"/>
</dbReference>
<dbReference type="Gene3D" id="3.40.720.10">
    <property type="entry name" value="Alkaline Phosphatase, subunit A"/>
    <property type="match status" value="1"/>
</dbReference>
<feature type="domain" description="Sulfatase N-terminal" evidence="2">
    <location>
        <begin position="103"/>
        <end position="382"/>
    </location>
</feature>
<dbReference type="AlphaFoldDB" id="A0A1G9XG31"/>
<organism evidence="3 4">
    <name type="scientific">Halogranum gelatinilyticum</name>
    <dbReference type="NCBI Taxonomy" id="660521"/>
    <lineage>
        <taxon>Archaea</taxon>
        <taxon>Methanobacteriati</taxon>
        <taxon>Methanobacteriota</taxon>
        <taxon>Stenosarchaea group</taxon>
        <taxon>Halobacteria</taxon>
        <taxon>Halobacteriales</taxon>
        <taxon>Haloferacaceae</taxon>
    </lineage>
</organism>
<dbReference type="InterPro" id="IPR017850">
    <property type="entry name" value="Alkaline_phosphatase_core_sf"/>
</dbReference>
<dbReference type="InterPro" id="IPR000917">
    <property type="entry name" value="Sulfatase_N"/>
</dbReference>
<accession>A0A1G9XG31</accession>
<dbReference type="RefSeq" id="WP_089698693.1">
    <property type="nucleotide sequence ID" value="NZ_FNHL01000004.1"/>
</dbReference>
<sequence length="486" mass="53376">MSGSGPHSDDRSRTDAVIEGVDTAKRRLMQSLPDGVKRRLVGPYNRVLTVKADREYRRRQRRLPSRSPAAGAPDHVVCVVVDALRADAVTAADSPFLHERLARDLVTPAPWTFPAVTSLVTGEYPHEHGAIRQTDAADTGSTDLVIPPKLPDERTTLPDAFGSAGYDTYGGFAFHMPFFAIGGRFESHDVSDKADVMTVFEDYREWLAETERERTFSYLHVGDLHEPVDPPASYWDRYDVDGTIPDITTWDYTDAADPGPEGERYREHRRRLYRAALAHVDNRLARLRSHLDRHLDGDVAFVVTGDHGEAFWEHTGFDAARFADSRPAYCVDHGGTPYESLARVPLAVDGLDVGGSDDPDTSDSSAPASLVDLAPTLLDAAGLDDALDTTGVSLRTGIPADRVTLVESARYGHEKKAAYADGWKLVVSQGDDESVGFDLADETPTDLPSDVERRLTEALPAWPNGEHADVRVSGMAQERLEDLGYV</sequence>
<protein>
    <submittedName>
        <fullName evidence="3">Arylsulfatase A</fullName>
    </submittedName>
</protein>
<dbReference type="OrthoDB" id="3164at2157"/>
<dbReference type="EMBL" id="FNHL01000004">
    <property type="protein sequence ID" value="SDM95406.1"/>
    <property type="molecule type" value="Genomic_DNA"/>
</dbReference>
<dbReference type="PANTHER" id="PTHR42693">
    <property type="entry name" value="ARYLSULFATASE FAMILY MEMBER"/>
    <property type="match status" value="1"/>
</dbReference>
<dbReference type="Proteomes" id="UP000199451">
    <property type="component" value="Unassembled WGS sequence"/>
</dbReference>
<evidence type="ECO:0000256" key="1">
    <source>
        <dbReference type="ARBA" id="ARBA00008779"/>
    </source>
</evidence>